<feature type="signal peptide" evidence="1">
    <location>
        <begin position="1"/>
        <end position="23"/>
    </location>
</feature>
<organism evidence="2 3">
    <name type="scientific">Pseudomonas flexibilis</name>
    <dbReference type="NCBI Taxonomy" id="706570"/>
    <lineage>
        <taxon>Bacteria</taxon>
        <taxon>Pseudomonadati</taxon>
        <taxon>Pseudomonadota</taxon>
        <taxon>Gammaproteobacteria</taxon>
        <taxon>Pseudomonadales</taxon>
        <taxon>Pseudomonadaceae</taxon>
        <taxon>Pseudomonas</taxon>
    </lineage>
</organism>
<sequence length="457" mass="51509">MKKSVALLSLAVAVKLVSQGALAKVSEEEAARLGNELTCTGAERAANADGSIPAFTGKYLGEVPGWDHVKHSGGKPVDPYPNEKPILVITAQNVEEHAKHLTEGQKAMFRKYPDTFRMDIHPGHRDYRYPDYVCERAKWNALNAEVVNDGMGVEGIGQVMFPIPKNGYELLWNHQLPARAWTEDAVRDLASVMPDGNIGWGRTHMKGLSPANHPTETPYTKTGVQAYSYNYTMLPTRDRGTAIAAHEPYNFTTSTRTAWSYNPGTRRVRQSPGYGYDQPMAGSNGTMIVDEDRLFNGGPERFEWKMLGKREIYIPANAYKINSADTKYADLLTPHHPNPDFQRYELRRVWVLEATLKEGYRHVYGKRVMFIDEDTWHGVLADHYDTRGQLWKYASTSYYYHPDMSAWQSGAAFYHDLSTGQYLAYALTNESHKGPILNEGKFTPNMYTPDALRAAGR</sequence>
<dbReference type="RefSeq" id="WP_039606928.1">
    <property type="nucleotide sequence ID" value="NZ_FMUP01000003.1"/>
</dbReference>
<dbReference type="Proteomes" id="UP000030980">
    <property type="component" value="Unassembled WGS sequence"/>
</dbReference>
<reference evidence="2 3" key="1">
    <citation type="submission" date="2014-11" db="EMBL/GenBank/DDBJ databases">
        <title>Genome sequence of Pseudomonas tuomuerensis JCM 14085.</title>
        <authorList>
            <person name="Shin S.-K."/>
            <person name="Yi H."/>
        </authorList>
    </citation>
    <scope>NUCLEOTIDE SEQUENCE [LARGE SCALE GENOMIC DNA]</scope>
    <source>
        <strain evidence="2 3">JCM 14085</strain>
    </source>
</reference>
<dbReference type="AlphaFoldDB" id="A0A0B3BY10"/>
<evidence type="ECO:0000256" key="1">
    <source>
        <dbReference type="SAM" id="SignalP"/>
    </source>
</evidence>
<dbReference type="Gene3D" id="2.50.20.10">
    <property type="entry name" value="Lipoprotein localisation LolA/LolB/LppX"/>
    <property type="match status" value="1"/>
</dbReference>
<dbReference type="EMBL" id="JTAK01000005">
    <property type="protein sequence ID" value="KHO64252.1"/>
    <property type="molecule type" value="Genomic_DNA"/>
</dbReference>
<comment type="caution">
    <text evidence="2">The sequence shown here is derived from an EMBL/GenBank/DDBJ whole genome shotgun (WGS) entry which is preliminary data.</text>
</comment>
<dbReference type="Pfam" id="PF07044">
    <property type="entry name" value="DUF1329"/>
    <property type="match status" value="1"/>
</dbReference>
<gene>
    <name evidence="2" type="ORF">PT85_13565</name>
</gene>
<feature type="chain" id="PRO_5002097892" evidence="1">
    <location>
        <begin position="24"/>
        <end position="457"/>
    </location>
</feature>
<keyword evidence="1" id="KW-0732">Signal</keyword>
<protein>
    <submittedName>
        <fullName evidence="2">RseB</fullName>
    </submittedName>
</protein>
<keyword evidence="3" id="KW-1185">Reference proteome</keyword>
<evidence type="ECO:0000313" key="2">
    <source>
        <dbReference type="EMBL" id="KHO64252.1"/>
    </source>
</evidence>
<dbReference type="OrthoDB" id="6751304at2"/>
<proteinExistence type="predicted"/>
<dbReference type="InterPro" id="IPR010752">
    <property type="entry name" value="DUF1329"/>
</dbReference>
<dbReference type="CDD" id="cd16329">
    <property type="entry name" value="LolA_like"/>
    <property type="match status" value="1"/>
</dbReference>
<dbReference type="STRING" id="706570.PT85_13565"/>
<evidence type="ECO:0000313" key="3">
    <source>
        <dbReference type="Proteomes" id="UP000030980"/>
    </source>
</evidence>
<name>A0A0B3BY10_9PSED</name>
<accession>A0A0B3BY10</accession>